<comment type="catalytic activity">
    <reaction evidence="2">
        <text>O-phospho-L-threonyl-[protein] + H2O = L-threonyl-[protein] + phosphate</text>
        <dbReference type="Rhea" id="RHEA:47004"/>
        <dbReference type="Rhea" id="RHEA-COMP:11060"/>
        <dbReference type="Rhea" id="RHEA-COMP:11605"/>
        <dbReference type="ChEBI" id="CHEBI:15377"/>
        <dbReference type="ChEBI" id="CHEBI:30013"/>
        <dbReference type="ChEBI" id="CHEBI:43474"/>
        <dbReference type="ChEBI" id="CHEBI:61977"/>
        <dbReference type="EC" id="3.1.3.16"/>
    </reaction>
</comment>
<dbReference type="OMA" id="MENRSEK"/>
<dbReference type="GO" id="GO:0004722">
    <property type="term" value="F:protein serine/threonine phosphatase activity"/>
    <property type="evidence" value="ECO:0007669"/>
    <property type="project" value="UniProtKB-EC"/>
</dbReference>
<accession>G0NLW8</accession>
<comment type="similarity">
    <text evidence="2">Belongs to the PPP phosphatase family.</text>
</comment>
<dbReference type="GO" id="GO:0005737">
    <property type="term" value="C:cytoplasm"/>
    <property type="evidence" value="ECO:0007669"/>
    <property type="project" value="TreeGrafter"/>
</dbReference>
<dbReference type="Pfam" id="PF00149">
    <property type="entry name" value="Metallophos"/>
    <property type="match status" value="1"/>
</dbReference>
<feature type="active site" description="Proton donor/acceptor" evidence="1">
    <location>
        <position position="188"/>
    </location>
</feature>
<dbReference type="PANTHER" id="PTHR11668:SF246">
    <property type="entry name" value="SERINE_THREONINE-PROTEIN PHOSPHATASE"/>
    <property type="match status" value="1"/>
</dbReference>
<dbReference type="EMBL" id="GL379908">
    <property type="protein sequence ID" value="EGT33907.1"/>
    <property type="molecule type" value="Genomic_DNA"/>
</dbReference>
<gene>
    <name evidence="5" type="ORF">CAEBREN_18941</name>
</gene>
<evidence type="ECO:0000259" key="4">
    <source>
        <dbReference type="PROSITE" id="PS00125"/>
    </source>
</evidence>
<evidence type="ECO:0000256" key="3">
    <source>
        <dbReference type="SAM" id="MobiDB-lite"/>
    </source>
</evidence>
<dbReference type="FunCoup" id="G0NLW8">
    <property type="interactions" value="150"/>
</dbReference>
<keyword evidence="2" id="KW-0378">Hydrolase</keyword>
<evidence type="ECO:0000256" key="1">
    <source>
        <dbReference type="PIRSR" id="PIRSR033096-1"/>
    </source>
</evidence>
<dbReference type="EC" id="3.1.3.16" evidence="2"/>
<dbReference type="OrthoDB" id="5846308at2759"/>
<dbReference type="Gene3D" id="3.60.21.10">
    <property type="match status" value="1"/>
</dbReference>
<organism evidence="6">
    <name type="scientific">Caenorhabditis brenneri</name>
    <name type="common">Nematode worm</name>
    <dbReference type="NCBI Taxonomy" id="135651"/>
    <lineage>
        <taxon>Eukaryota</taxon>
        <taxon>Metazoa</taxon>
        <taxon>Ecdysozoa</taxon>
        <taxon>Nematoda</taxon>
        <taxon>Chromadorea</taxon>
        <taxon>Rhabditida</taxon>
        <taxon>Rhabditina</taxon>
        <taxon>Rhabditomorpha</taxon>
        <taxon>Rhabditoidea</taxon>
        <taxon>Rhabditidae</taxon>
        <taxon>Peloderinae</taxon>
        <taxon>Caenorhabditis</taxon>
    </lineage>
</organism>
<dbReference type="GO" id="GO:0005634">
    <property type="term" value="C:nucleus"/>
    <property type="evidence" value="ECO:0007669"/>
    <property type="project" value="TreeGrafter"/>
</dbReference>
<feature type="region of interest" description="Disordered" evidence="3">
    <location>
        <begin position="109"/>
        <end position="142"/>
    </location>
</feature>
<dbReference type="PRINTS" id="PR00114">
    <property type="entry name" value="STPHPHTASE"/>
</dbReference>
<name>G0NLW8_CAEBE</name>
<keyword evidence="6" id="KW-1185">Reference proteome</keyword>
<dbReference type="PIRSF" id="PIRSF033096">
    <property type="entry name" value="PPPtase_5"/>
    <property type="match status" value="1"/>
</dbReference>
<dbReference type="InterPro" id="IPR050341">
    <property type="entry name" value="PP1_catalytic_subunit"/>
</dbReference>
<feature type="compositionally biased region" description="Polar residues" evidence="3">
    <location>
        <begin position="117"/>
        <end position="126"/>
    </location>
</feature>
<dbReference type="InterPro" id="IPR029052">
    <property type="entry name" value="Metallo-depent_PP-like"/>
</dbReference>
<dbReference type="SUPFAM" id="SSF56300">
    <property type="entry name" value="Metallo-dependent phosphatases"/>
    <property type="match status" value="1"/>
</dbReference>
<evidence type="ECO:0000313" key="6">
    <source>
        <dbReference type="Proteomes" id="UP000008068"/>
    </source>
</evidence>
<dbReference type="PROSITE" id="PS00125">
    <property type="entry name" value="SER_THR_PHOSPHATASE"/>
    <property type="match status" value="1"/>
</dbReference>
<dbReference type="STRING" id="135651.G0NLW8"/>
<sequence>MANNEKIISEDQKKVRGFVQRIIGKLMFKWSHTQSMELFCAAELAELCLRARELIWTEPICLKLEAPICVMGDIHGQFDDLLGMFDLNGWPLTETEIQWFKENTLKIKKPQSKSEQKSTQQDSNPGQQQQQQKSIVGMENRSEKEEHKRYLFLGDYVDRGQYSMEVVTLLIAIKMLYPDRIYMLRGNHESRSVNCHYGFWREVTARYDQNLYDCYQNLFNVLPFCAVIQNSIICMHGGISEQLKNLNQFTVFKRPLEIPDVGVLADLTWADPDPTIKLYKPSSRGASYVFGSQALRQFLKKLNLQMVIRAHQVVEDGYEFFDEKRLVTIFSAPNYCGQNDNTAAILRIDKKLRISIVVYRPEIRDRKFRKDKRKKSPSR</sequence>
<dbReference type="Proteomes" id="UP000008068">
    <property type="component" value="Unassembled WGS sequence"/>
</dbReference>
<dbReference type="InterPro" id="IPR006186">
    <property type="entry name" value="Ser/Thr-sp_prot-phosphatase"/>
</dbReference>
<protein>
    <recommendedName>
        <fullName evidence="2">Serine/threonine-protein phosphatase</fullName>
        <ecNumber evidence="2">3.1.3.16</ecNumber>
    </recommendedName>
</protein>
<dbReference type="PANTHER" id="PTHR11668">
    <property type="entry name" value="SERINE/THREONINE PROTEIN PHOSPHATASE"/>
    <property type="match status" value="1"/>
</dbReference>
<dbReference type="HOGENOM" id="CLU_004962_0_0_1"/>
<dbReference type="eggNOG" id="KOG0374">
    <property type="taxonomic scope" value="Eukaryota"/>
</dbReference>
<dbReference type="AlphaFoldDB" id="G0NLW8"/>
<feature type="domain" description="Serine/threonine specific protein phosphatases" evidence="4">
    <location>
        <begin position="184"/>
        <end position="189"/>
    </location>
</feature>
<dbReference type="InterPro" id="IPR004843">
    <property type="entry name" value="Calcineurin-like_PHP"/>
</dbReference>
<dbReference type="SMART" id="SM00156">
    <property type="entry name" value="PP2Ac"/>
    <property type="match status" value="1"/>
</dbReference>
<proteinExistence type="inferred from homology"/>
<reference evidence="6" key="1">
    <citation type="submission" date="2011-07" db="EMBL/GenBank/DDBJ databases">
        <authorList>
            <consortium name="Caenorhabditis brenneri Sequencing and Analysis Consortium"/>
            <person name="Wilson R.K."/>
        </authorList>
    </citation>
    <scope>NUCLEOTIDE SEQUENCE [LARGE SCALE GENOMIC DNA]</scope>
    <source>
        <strain evidence="6">PB2801</strain>
    </source>
</reference>
<evidence type="ECO:0000313" key="5">
    <source>
        <dbReference type="EMBL" id="EGT33907.1"/>
    </source>
</evidence>
<evidence type="ECO:0000256" key="2">
    <source>
        <dbReference type="RuleBase" id="RU004273"/>
    </source>
</evidence>
<dbReference type="InParanoid" id="G0NLW8"/>